<sequence length="44" mass="4733">MRPGVILPGNRSATRSRASHGGYGYQLYFALASTVRSLPNTHTA</sequence>
<comment type="caution">
    <text evidence="1">The sequence shown here is derived from an EMBL/GenBank/DDBJ whole genome shotgun (WGS) entry which is preliminary data.</text>
</comment>
<organism evidence="1 2">
    <name type="scientific">Burkholderia ambifaria MEX-5</name>
    <dbReference type="NCBI Taxonomy" id="396597"/>
    <lineage>
        <taxon>Bacteria</taxon>
        <taxon>Pseudomonadati</taxon>
        <taxon>Pseudomonadota</taxon>
        <taxon>Betaproteobacteria</taxon>
        <taxon>Burkholderiales</taxon>
        <taxon>Burkholderiaceae</taxon>
        <taxon>Burkholderia</taxon>
        <taxon>Burkholderia cepacia complex</taxon>
    </lineage>
</organism>
<dbReference type="EMBL" id="ABLK01000063">
    <property type="protein sequence ID" value="EDT41763.1"/>
    <property type="molecule type" value="Genomic_DNA"/>
</dbReference>
<evidence type="ECO:0000313" key="1">
    <source>
        <dbReference type="EMBL" id="EDT41763.1"/>
    </source>
</evidence>
<evidence type="ECO:0000313" key="2">
    <source>
        <dbReference type="Proteomes" id="UP000004814"/>
    </source>
</evidence>
<name>B1T3V1_9BURK</name>
<dbReference type="Proteomes" id="UP000004814">
    <property type="component" value="Unassembled WGS sequence"/>
</dbReference>
<gene>
    <name evidence="1" type="ORF">BamMEX5DRAFT_2467</name>
</gene>
<accession>B1T3V1</accession>
<protein>
    <submittedName>
        <fullName evidence="1">Uncharacterized protein</fullName>
    </submittedName>
</protein>
<proteinExistence type="predicted"/>
<dbReference type="AlphaFoldDB" id="B1T3V1"/>
<reference evidence="1 2" key="1">
    <citation type="submission" date="2008-03" db="EMBL/GenBank/DDBJ databases">
        <title>Sequencing of the draft genome and assembly of Burkholderia ambifaria MEX-5.</title>
        <authorList>
            <consortium name="US DOE Joint Genome Institute (JGI-PGF)"/>
            <person name="Copeland A."/>
            <person name="Lucas S."/>
            <person name="Lapidus A."/>
            <person name="Glavina del Rio T."/>
            <person name="Dalin E."/>
            <person name="Tice H."/>
            <person name="Bruce D."/>
            <person name="Goodwin L."/>
            <person name="Pitluck S."/>
            <person name="Larimer F."/>
            <person name="Land M.L."/>
            <person name="Hauser L."/>
            <person name="Tiedje J."/>
            <person name="Richardson P."/>
        </authorList>
    </citation>
    <scope>NUCLEOTIDE SEQUENCE [LARGE SCALE GENOMIC DNA]</scope>
    <source>
        <strain evidence="1 2">MEX-5</strain>
    </source>
</reference>